<dbReference type="OrthoDB" id="9785438at2"/>
<evidence type="ECO:0000313" key="2">
    <source>
        <dbReference type="Proteomes" id="UP000298781"/>
    </source>
</evidence>
<gene>
    <name evidence="1" type="ORF">E8M01_08625</name>
</gene>
<name>A0A4D7B2J8_9HYPH</name>
<dbReference type="PANTHER" id="PTHR33639">
    <property type="entry name" value="THIOL-DISULFIDE OXIDOREDUCTASE DCC"/>
    <property type="match status" value="1"/>
</dbReference>
<keyword evidence="2" id="KW-1185">Reference proteome</keyword>
<dbReference type="InterPro" id="IPR007263">
    <property type="entry name" value="DCC1-like"/>
</dbReference>
<dbReference type="EMBL" id="CP039690">
    <property type="protein sequence ID" value="QCI64300.1"/>
    <property type="molecule type" value="Genomic_DNA"/>
</dbReference>
<reference evidence="1 2" key="1">
    <citation type="submission" date="2019-04" db="EMBL/GenBank/DDBJ databases">
        <title>Phreatobacter aquaticus sp. nov.</title>
        <authorList>
            <person name="Choi A."/>
        </authorList>
    </citation>
    <scope>NUCLEOTIDE SEQUENCE [LARGE SCALE GENOMIC DNA]</scope>
    <source>
        <strain evidence="1 2">KCTC 52518</strain>
    </source>
</reference>
<dbReference type="AlphaFoldDB" id="A0A4D7B2J8"/>
<sequence>MRAGEVREPYGWRRDPAVPAFPDDRPVIVFDGYCSFCSGWARFIIKHDKARRFRLLPAQSPLGEALFRHFQLDPHDYTTSILIADGRAFLKAEGILRIFEALGLPWSLIRAGRLLPLAWRDRVYDLIARNRFRLGRRDRCYLTEKGDEDRFLA</sequence>
<protein>
    <submittedName>
        <fullName evidence="1">DUF393 domain-containing protein</fullName>
    </submittedName>
</protein>
<proteinExistence type="predicted"/>
<evidence type="ECO:0000313" key="1">
    <source>
        <dbReference type="EMBL" id="QCI64300.1"/>
    </source>
</evidence>
<accession>A0A4D7B2J8</accession>
<dbReference type="InterPro" id="IPR052927">
    <property type="entry name" value="DCC_oxidoreductase"/>
</dbReference>
<dbReference type="PANTHER" id="PTHR33639:SF2">
    <property type="entry name" value="DUF393 DOMAIN-CONTAINING PROTEIN"/>
    <property type="match status" value="1"/>
</dbReference>
<dbReference type="KEGG" id="pstg:E8M01_08625"/>
<dbReference type="Proteomes" id="UP000298781">
    <property type="component" value="Chromosome"/>
</dbReference>
<dbReference type="Pfam" id="PF04134">
    <property type="entry name" value="DCC1-like"/>
    <property type="match status" value="1"/>
</dbReference>
<dbReference type="GO" id="GO:0015035">
    <property type="term" value="F:protein-disulfide reductase activity"/>
    <property type="evidence" value="ECO:0007669"/>
    <property type="project" value="InterPro"/>
</dbReference>
<organism evidence="1 2">
    <name type="scientific">Phreatobacter stygius</name>
    <dbReference type="NCBI Taxonomy" id="1940610"/>
    <lineage>
        <taxon>Bacteria</taxon>
        <taxon>Pseudomonadati</taxon>
        <taxon>Pseudomonadota</taxon>
        <taxon>Alphaproteobacteria</taxon>
        <taxon>Hyphomicrobiales</taxon>
        <taxon>Phreatobacteraceae</taxon>
        <taxon>Phreatobacter</taxon>
    </lineage>
</organism>
<dbReference type="RefSeq" id="WP_136959754.1">
    <property type="nucleotide sequence ID" value="NZ_CP039690.1"/>
</dbReference>